<name>A0ABD5RSR0_9EURY</name>
<dbReference type="AlphaFoldDB" id="A0ABD5RSR0"/>
<organism evidence="2 3">
    <name type="scientific">Halomarina salina</name>
    <dbReference type="NCBI Taxonomy" id="1872699"/>
    <lineage>
        <taxon>Archaea</taxon>
        <taxon>Methanobacteriati</taxon>
        <taxon>Methanobacteriota</taxon>
        <taxon>Stenosarchaea group</taxon>
        <taxon>Halobacteria</taxon>
        <taxon>Halobacteriales</taxon>
        <taxon>Natronomonadaceae</taxon>
        <taxon>Halomarina</taxon>
    </lineage>
</organism>
<protein>
    <submittedName>
        <fullName evidence="2">Uncharacterized protein</fullName>
    </submittedName>
</protein>
<feature type="transmembrane region" description="Helical" evidence="1">
    <location>
        <begin position="12"/>
        <end position="34"/>
    </location>
</feature>
<dbReference type="Pfam" id="PF24352">
    <property type="entry name" value="DUF7512"/>
    <property type="match status" value="1"/>
</dbReference>
<gene>
    <name evidence="2" type="ORF">ACFPYI_20030</name>
</gene>
<dbReference type="InterPro" id="IPR055934">
    <property type="entry name" value="DUF7512"/>
</dbReference>
<reference evidence="2 3" key="1">
    <citation type="journal article" date="2019" name="Int. J. Syst. Evol. Microbiol.">
        <title>The Global Catalogue of Microorganisms (GCM) 10K type strain sequencing project: providing services to taxonomists for standard genome sequencing and annotation.</title>
        <authorList>
            <consortium name="The Broad Institute Genomics Platform"/>
            <consortium name="The Broad Institute Genome Sequencing Center for Infectious Disease"/>
            <person name="Wu L."/>
            <person name="Ma J."/>
        </authorList>
    </citation>
    <scope>NUCLEOTIDE SEQUENCE [LARGE SCALE GENOMIC DNA]</scope>
    <source>
        <strain evidence="2 3">CGMCC 1.12543</strain>
    </source>
</reference>
<evidence type="ECO:0000313" key="2">
    <source>
        <dbReference type="EMBL" id="MFC5973625.1"/>
    </source>
</evidence>
<accession>A0ABD5RSR0</accession>
<comment type="caution">
    <text evidence="2">The sequence shown here is derived from an EMBL/GenBank/DDBJ whole genome shotgun (WGS) entry which is preliminary data.</text>
</comment>
<dbReference type="EMBL" id="JBHSQH010000002">
    <property type="protein sequence ID" value="MFC5973625.1"/>
    <property type="molecule type" value="Genomic_DNA"/>
</dbReference>
<sequence length="49" mass="4793">MSVIGVLSGSTGAVTTVGLVLGEALVLYVGYGVLDGLVRSRVLDAAGGE</sequence>
<keyword evidence="1" id="KW-1133">Transmembrane helix</keyword>
<proteinExistence type="predicted"/>
<evidence type="ECO:0000313" key="3">
    <source>
        <dbReference type="Proteomes" id="UP001596099"/>
    </source>
</evidence>
<dbReference type="Proteomes" id="UP001596099">
    <property type="component" value="Unassembled WGS sequence"/>
</dbReference>
<evidence type="ECO:0000256" key="1">
    <source>
        <dbReference type="SAM" id="Phobius"/>
    </source>
</evidence>
<keyword evidence="3" id="KW-1185">Reference proteome</keyword>
<keyword evidence="1" id="KW-0812">Transmembrane</keyword>
<keyword evidence="1" id="KW-0472">Membrane</keyword>
<dbReference type="RefSeq" id="WP_247420737.1">
    <property type="nucleotide sequence ID" value="NZ_JALLGW010000003.1"/>
</dbReference>